<dbReference type="Proteomes" id="UP001154252">
    <property type="component" value="Unassembled WGS sequence"/>
</dbReference>
<protein>
    <submittedName>
        <fullName evidence="1">Uncharacterized protein</fullName>
    </submittedName>
</protein>
<dbReference type="OrthoDB" id="4348245at2759"/>
<reference evidence="1" key="1">
    <citation type="submission" date="2021-07" db="EMBL/GenBank/DDBJ databases">
        <authorList>
            <person name="Branca A.L. A."/>
        </authorList>
    </citation>
    <scope>NUCLEOTIDE SEQUENCE</scope>
</reference>
<keyword evidence="2" id="KW-1185">Reference proteome</keyword>
<evidence type="ECO:0000313" key="1">
    <source>
        <dbReference type="EMBL" id="CAG8889543.1"/>
    </source>
</evidence>
<comment type="caution">
    <text evidence="1">The sequence shown here is derived from an EMBL/GenBank/DDBJ whole genome shotgun (WGS) entry which is preliminary data.</text>
</comment>
<proteinExistence type="predicted"/>
<evidence type="ECO:0000313" key="2">
    <source>
        <dbReference type="Proteomes" id="UP001154252"/>
    </source>
</evidence>
<sequence length="175" mass="19551">MDAATMQASREFFVVYFQDLSAGDIADQDVTKIQGELRRIAHTISGWTELVDDPNKLTCSCFSDRCCNLSDIIVKVAELVTIKDGELPLAVMKMFNMLAMQVGRLTLDGHREEDEYARGFDRMAKDEERRWQIGSQGPDDGRAALLFGMWTRMNRISEPGPNCTSKCLGAHAGNP</sequence>
<name>A0A9W4P3L9_9EURO</name>
<gene>
    <name evidence="1" type="ORF">PEGY_LOCUS1865</name>
</gene>
<dbReference type="AlphaFoldDB" id="A0A9W4P3L9"/>
<accession>A0A9W4P3L9</accession>
<organism evidence="1 2">
    <name type="scientific">Penicillium egyptiacum</name>
    <dbReference type="NCBI Taxonomy" id="1303716"/>
    <lineage>
        <taxon>Eukaryota</taxon>
        <taxon>Fungi</taxon>
        <taxon>Dikarya</taxon>
        <taxon>Ascomycota</taxon>
        <taxon>Pezizomycotina</taxon>
        <taxon>Eurotiomycetes</taxon>
        <taxon>Eurotiomycetidae</taxon>
        <taxon>Eurotiales</taxon>
        <taxon>Aspergillaceae</taxon>
        <taxon>Penicillium</taxon>
    </lineage>
</organism>
<dbReference type="EMBL" id="CAJVRC010000843">
    <property type="protein sequence ID" value="CAG8889543.1"/>
    <property type="molecule type" value="Genomic_DNA"/>
</dbReference>